<proteinExistence type="predicted"/>
<evidence type="ECO:0000313" key="3">
    <source>
        <dbReference type="EMBL" id="NXS60208.1"/>
    </source>
</evidence>
<feature type="region of interest" description="Disordered" evidence="2">
    <location>
        <begin position="390"/>
        <end position="507"/>
    </location>
</feature>
<dbReference type="InterPro" id="IPR039889">
    <property type="entry name" value="CCD33"/>
</dbReference>
<keyword evidence="1" id="KW-0175">Coiled coil</keyword>
<feature type="region of interest" description="Disordered" evidence="2">
    <location>
        <begin position="778"/>
        <end position="800"/>
    </location>
</feature>
<dbReference type="AlphaFoldDB" id="A0A7L2VRB2"/>
<dbReference type="PANTHER" id="PTHR21623">
    <property type="entry name" value="SPERIOLIN-BINDING FACTOR"/>
    <property type="match status" value="1"/>
</dbReference>
<reference evidence="3 4" key="1">
    <citation type="submission" date="2019-09" db="EMBL/GenBank/DDBJ databases">
        <title>Bird 10,000 Genomes (B10K) Project - Family phase.</title>
        <authorList>
            <person name="Zhang G."/>
        </authorList>
    </citation>
    <scope>NUCLEOTIDE SEQUENCE [LARGE SCALE GENOMIC DNA]</scope>
    <source>
        <strain evidence="3">B10K-DU-012-52</strain>
    </source>
</reference>
<feature type="region of interest" description="Disordered" evidence="2">
    <location>
        <begin position="196"/>
        <end position="277"/>
    </location>
</feature>
<feature type="compositionally biased region" description="Low complexity" evidence="2">
    <location>
        <begin position="418"/>
        <end position="431"/>
    </location>
</feature>
<sequence>LPMAGQHCIPLILQSSRLKAEEKTLDFEFEVVSAQFNQRGHYALRLTVENPLLLGSGAGIQLRINSGEVIQSCTGTTDTIEQGDLNQIYSFQRRKFTFTLPRAGFCKNDKNHDVRLRIEALRFPGRAVRMRRGRQVGEAFFAIYPRTNQPRMKLSAGRDEDWYRYSAVMALLRVGSEQPAMHCGRLAFTASLHEHRAPTTPASPPPTTPASPPLLPTSAQEEDQPAASPTLDIPVPSRSLRTPESAYHSLPTEGHARSPEVGQPRSGGQRTSPLCPTLLRTGRSQSPLGAAGSWPGASYEGWREGWAAKKLINKHIFKVTISLFLYFFPEAAGAAEKQSLGMHEGVPKSEINIVEMIMALFGCFCVFLAKVIPLTGEVLNSRVRGRNWGAKGSPWDVEGGGRVDRDPKAGLSNPFSTSQRLRADAAALSSSPELLDDSADEHPSSSSSSSSVPGPRRPLSRSSFHLSSPRYSPDLASSPAQVTFLTPPSSDALPSLDPSTFKTGEEPGTAPVHPFYCQVRSQESSQRCHTSTLPTASPCQPPKQHMPYLRTAKNWHKSHILTSLPMYGLLGMVGFSHSLVVSIISSIVAMEDPFHTWLHLWSVTALGLEWGQCPSTLLGGASSSALGWQEVSSYRLALKRMAGDLLSLRQHVTSLEVENGHLRQNLASQEELGHALLADDVTRALAATLKRKLVAGTAEMRRLKDRVQQLQNELIRKNDREKDLLLLQRAHRQQQATLRRCQEKVAKTKALEETVRQQEKVIEAMERVLQEKLTWVGRSSEKPAGGTCPSGPPPPPTGEALSGEVYTALLAENRRLREELTRAPQTLPPIVPRPPALPGVLGGREKLSLLAKLEEAQARGRVLERQLEKTARRWGREKQELGNRLLEQEHGF</sequence>
<keyword evidence="4" id="KW-1185">Reference proteome</keyword>
<dbReference type="Proteomes" id="UP000520535">
    <property type="component" value="Unassembled WGS sequence"/>
</dbReference>
<gene>
    <name evidence="3" type="primary">Ccdc33</name>
    <name evidence="3" type="ORF">BRALEP_R07315</name>
</gene>
<feature type="coiled-coil region" evidence="1">
    <location>
        <begin position="686"/>
        <end position="720"/>
    </location>
</feature>
<feature type="compositionally biased region" description="Basic and acidic residues" evidence="2">
    <location>
        <begin position="399"/>
        <end position="408"/>
    </location>
</feature>
<feature type="compositionally biased region" description="Low complexity" evidence="2">
    <location>
        <begin position="487"/>
        <end position="499"/>
    </location>
</feature>
<name>A0A7L2VRB2_9AVES</name>
<comment type="caution">
    <text evidence="3">The sequence shown here is derived from an EMBL/GenBank/DDBJ whole genome shotgun (WGS) entry which is preliminary data.</text>
</comment>
<evidence type="ECO:0000256" key="1">
    <source>
        <dbReference type="SAM" id="Coils"/>
    </source>
</evidence>
<protein>
    <submittedName>
        <fullName evidence="3">CCD33 protein</fullName>
    </submittedName>
</protein>
<accession>A0A7L2VRB2</accession>
<dbReference type="OrthoDB" id="552574at2759"/>
<dbReference type="EMBL" id="VYZX01023810">
    <property type="protein sequence ID" value="NXS60208.1"/>
    <property type="molecule type" value="Genomic_DNA"/>
</dbReference>
<evidence type="ECO:0000313" key="4">
    <source>
        <dbReference type="Proteomes" id="UP000520535"/>
    </source>
</evidence>
<feature type="compositionally biased region" description="Pro residues" evidence="2">
    <location>
        <begin position="201"/>
        <end position="215"/>
    </location>
</feature>
<organism evidence="3 4">
    <name type="scientific">Brachypteracias leptosomus</name>
    <name type="common">short-legged ground-roller</name>
    <dbReference type="NCBI Taxonomy" id="135165"/>
    <lineage>
        <taxon>Eukaryota</taxon>
        <taxon>Metazoa</taxon>
        <taxon>Chordata</taxon>
        <taxon>Craniata</taxon>
        <taxon>Vertebrata</taxon>
        <taxon>Euteleostomi</taxon>
        <taxon>Archelosauria</taxon>
        <taxon>Archosauria</taxon>
        <taxon>Dinosauria</taxon>
        <taxon>Saurischia</taxon>
        <taxon>Theropoda</taxon>
        <taxon>Coelurosauria</taxon>
        <taxon>Aves</taxon>
        <taxon>Neognathae</taxon>
        <taxon>Neoaves</taxon>
        <taxon>Telluraves</taxon>
        <taxon>Coraciimorphae</taxon>
        <taxon>Coraciiformes</taxon>
        <taxon>Brachypteraciidae</taxon>
        <taxon>Brachypteracias</taxon>
    </lineage>
</organism>
<dbReference type="GO" id="GO:0005777">
    <property type="term" value="C:peroxisome"/>
    <property type="evidence" value="ECO:0007669"/>
    <property type="project" value="TreeGrafter"/>
</dbReference>
<dbReference type="PANTHER" id="PTHR21623:SF2">
    <property type="entry name" value="COILED-COIL DOMAIN-CONTAINING PROTEIN 33"/>
    <property type="match status" value="1"/>
</dbReference>
<feature type="non-terminal residue" evidence="3">
    <location>
        <position position="892"/>
    </location>
</feature>
<evidence type="ECO:0000256" key="2">
    <source>
        <dbReference type="SAM" id="MobiDB-lite"/>
    </source>
</evidence>
<feature type="non-terminal residue" evidence="3">
    <location>
        <position position="1"/>
    </location>
</feature>
<feature type="compositionally biased region" description="Low complexity" evidence="2">
    <location>
        <begin position="444"/>
        <end position="454"/>
    </location>
</feature>